<dbReference type="EMBL" id="QGKV02000297">
    <property type="protein sequence ID" value="KAF3612072.1"/>
    <property type="molecule type" value="Genomic_DNA"/>
</dbReference>
<comment type="caution">
    <text evidence="3">The sequence shown here is derived from an EMBL/GenBank/DDBJ whole genome shotgun (WGS) entry which is preliminary data.</text>
</comment>
<sequence length="302" mass="33595">YSRVKPRDLTLEPTDRAIVPPDSGQAFLFLGPCGMVKSILYMLKAAITDIEKANRDIDLGGLVIGENIFSHVYQGTLHSKEVCVRELQTDPSLWQPSRFWKKMKLFSGLGHPNVVRCLGANTQGTDLKIITEYMHGGTLFDYLQRNHCVLTLSQRFKMAIDVCKGIEFLHANMIIHRNLNSMNLLLDENNVVKVDVAAAMYLLWAGKNTTPELEAMLLSLPTPEQNNTKIRTWCTWTAPHSISRVSTALHTLLSAVNESEPEPEPEPEPASAVPTESVSTTSHSSHSTLPLANRFSCLADIE</sequence>
<dbReference type="PROSITE" id="PS50011">
    <property type="entry name" value="PROTEIN_KINASE_DOM"/>
    <property type="match status" value="1"/>
</dbReference>
<feature type="region of interest" description="Disordered" evidence="1">
    <location>
        <begin position="255"/>
        <end position="288"/>
    </location>
</feature>
<name>A0ABQ7F888_BRACR</name>
<feature type="compositionally biased region" description="Low complexity" evidence="1">
    <location>
        <begin position="269"/>
        <end position="288"/>
    </location>
</feature>
<evidence type="ECO:0000313" key="3">
    <source>
        <dbReference type="EMBL" id="KAF3612072.1"/>
    </source>
</evidence>
<dbReference type="InterPro" id="IPR000719">
    <property type="entry name" value="Prot_kinase_dom"/>
</dbReference>
<dbReference type="SUPFAM" id="SSF56112">
    <property type="entry name" value="Protein kinase-like (PK-like)"/>
    <property type="match status" value="1"/>
</dbReference>
<accession>A0ABQ7F888</accession>
<proteinExistence type="predicted"/>
<reference evidence="3 4" key="1">
    <citation type="journal article" date="2020" name="BMC Genomics">
        <title>Intraspecific diversification of the crop wild relative Brassica cretica Lam. using demographic model selection.</title>
        <authorList>
            <person name="Kioukis A."/>
            <person name="Michalopoulou V.A."/>
            <person name="Briers L."/>
            <person name="Pirintsos S."/>
            <person name="Studholme D.J."/>
            <person name="Pavlidis P."/>
            <person name="Sarris P.F."/>
        </authorList>
    </citation>
    <scope>NUCLEOTIDE SEQUENCE [LARGE SCALE GENOMIC DNA]</scope>
    <source>
        <strain evidence="4">cv. PFS-1207/04</strain>
    </source>
</reference>
<organism evidence="3 4">
    <name type="scientific">Brassica cretica</name>
    <name type="common">Mustard</name>
    <dbReference type="NCBI Taxonomy" id="69181"/>
    <lineage>
        <taxon>Eukaryota</taxon>
        <taxon>Viridiplantae</taxon>
        <taxon>Streptophyta</taxon>
        <taxon>Embryophyta</taxon>
        <taxon>Tracheophyta</taxon>
        <taxon>Spermatophyta</taxon>
        <taxon>Magnoliopsida</taxon>
        <taxon>eudicotyledons</taxon>
        <taxon>Gunneridae</taxon>
        <taxon>Pentapetalae</taxon>
        <taxon>rosids</taxon>
        <taxon>malvids</taxon>
        <taxon>Brassicales</taxon>
        <taxon>Brassicaceae</taxon>
        <taxon>Brassiceae</taxon>
        <taxon>Brassica</taxon>
    </lineage>
</organism>
<dbReference type="PANTHER" id="PTHR44329">
    <property type="entry name" value="SERINE/THREONINE-PROTEIN KINASE TNNI3K-RELATED"/>
    <property type="match status" value="1"/>
</dbReference>
<dbReference type="PANTHER" id="PTHR44329:SF41">
    <property type="entry name" value="OS12G0163800 PROTEIN"/>
    <property type="match status" value="1"/>
</dbReference>
<dbReference type="InterPro" id="IPR011009">
    <property type="entry name" value="Kinase-like_dom_sf"/>
</dbReference>
<feature type="non-terminal residue" evidence="3">
    <location>
        <position position="1"/>
    </location>
</feature>
<dbReference type="InterPro" id="IPR051681">
    <property type="entry name" value="Ser/Thr_Kinases-Pseudokinases"/>
</dbReference>
<evidence type="ECO:0000256" key="1">
    <source>
        <dbReference type="SAM" id="MobiDB-lite"/>
    </source>
</evidence>
<feature type="domain" description="Protein kinase" evidence="2">
    <location>
        <begin position="58"/>
        <end position="302"/>
    </location>
</feature>
<dbReference type="Proteomes" id="UP000266723">
    <property type="component" value="Unassembled WGS sequence"/>
</dbReference>
<dbReference type="InterPro" id="IPR001245">
    <property type="entry name" value="Ser-Thr/Tyr_kinase_cat_dom"/>
</dbReference>
<evidence type="ECO:0000313" key="4">
    <source>
        <dbReference type="Proteomes" id="UP000266723"/>
    </source>
</evidence>
<gene>
    <name evidence="3" type="ORF">DY000_02046065</name>
</gene>
<dbReference type="Pfam" id="PF07714">
    <property type="entry name" value="PK_Tyr_Ser-Thr"/>
    <property type="match status" value="1"/>
</dbReference>
<protein>
    <recommendedName>
        <fullName evidence="2">Protein kinase domain-containing protein</fullName>
    </recommendedName>
</protein>
<dbReference type="Gene3D" id="1.10.510.10">
    <property type="entry name" value="Transferase(Phosphotransferase) domain 1"/>
    <property type="match status" value="1"/>
</dbReference>
<evidence type="ECO:0000259" key="2">
    <source>
        <dbReference type="PROSITE" id="PS50011"/>
    </source>
</evidence>
<keyword evidence="4" id="KW-1185">Reference proteome</keyword>